<protein>
    <submittedName>
        <fullName evidence="3">Glycerol dehydrogenase</fullName>
        <ecNumber evidence="3">1.1.1.6</ecNumber>
    </submittedName>
</protein>
<dbReference type="RefSeq" id="WP_006426110.1">
    <property type="nucleotide sequence ID" value="NZ_DS264389.1"/>
</dbReference>
<evidence type="ECO:0000313" key="3">
    <source>
        <dbReference type="EMBL" id="EDM62031.1"/>
    </source>
</evidence>
<accession>A6BJU6</accession>
<comment type="caution">
    <text evidence="3">The sequence shown here is derived from an EMBL/GenBank/DDBJ whole genome shotgun (WGS) entry which is preliminary data.</text>
</comment>
<evidence type="ECO:0000259" key="2">
    <source>
        <dbReference type="Pfam" id="PF00465"/>
    </source>
</evidence>
<name>A6BJU6_9FIRM</name>
<evidence type="ECO:0000313" key="4">
    <source>
        <dbReference type="Proteomes" id="UP000004016"/>
    </source>
</evidence>
<dbReference type="Proteomes" id="UP000004016">
    <property type="component" value="Unassembled WGS sequence"/>
</dbReference>
<dbReference type="eggNOG" id="COG0371">
    <property type="taxonomic scope" value="Bacteria"/>
</dbReference>
<sequence length="84" mass="9526">MAKILCSPSKYVQGAGEMKKLGEYAQKYGKKALVLITESGYKRIGDVVNTGFEGYEITPVYEYFNRECSKNEINRLVDIMNETC</sequence>
<dbReference type="HOGENOM" id="CLU_2522260_0_0_9"/>
<dbReference type="Pfam" id="PF00465">
    <property type="entry name" value="Fe-ADH"/>
    <property type="match status" value="1"/>
</dbReference>
<evidence type="ECO:0000256" key="1">
    <source>
        <dbReference type="ARBA" id="ARBA00023002"/>
    </source>
</evidence>
<dbReference type="Gene3D" id="3.40.50.1970">
    <property type="match status" value="1"/>
</dbReference>
<reference evidence="3 4" key="1">
    <citation type="submission" date="2007-03" db="EMBL/GenBank/DDBJ databases">
        <authorList>
            <person name="Fulton L."/>
            <person name="Clifton S."/>
            <person name="Fulton B."/>
            <person name="Xu J."/>
            <person name="Minx P."/>
            <person name="Pepin K.H."/>
            <person name="Johnson M."/>
            <person name="Thiruvilangam P."/>
            <person name="Bhonagiri V."/>
            <person name="Nash W.E."/>
            <person name="Mardis E.R."/>
            <person name="Wilson R.K."/>
        </authorList>
    </citation>
    <scope>NUCLEOTIDE SEQUENCE [LARGE SCALE GENOMIC DNA]</scope>
    <source>
        <strain evidence="3 4">DSM 13814</strain>
    </source>
</reference>
<gene>
    <name evidence="3" type="primary">gldA</name>
    <name evidence="3" type="ORF">DORLON_02591</name>
</gene>
<dbReference type="InterPro" id="IPR001670">
    <property type="entry name" value="ADH_Fe/GldA"/>
</dbReference>
<reference evidence="3 4" key="2">
    <citation type="submission" date="2007-04" db="EMBL/GenBank/DDBJ databases">
        <title>Draft genome sequence of Dorea longicatena (DSM 13814).</title>
        <authorList>
            <person name="Sudarsanam P."/>
            <person name="Ley R."/>
            <person name="Guruge J."/>
            <person name="Turnbaugh P.J."/>
            <person name="Mahowald M."/>
            <person name="Liep D."/>
            <person name="Gordon J."/>
        </authorList>
    </citation>
    <scope>NUCLEOTIDE SEQUENCE [LARGE SCALE GENOMIC DNA]</scope>
    <source>
        <strain evidence="3 4">DSM 13814</strain>
    </source>
</reference>
<keyword evidence="1 3" id="KW-0560">Oxidoreductase</keyword>
<dbReference type="GO" id="GO:0046872">
    <property type="term" value="F:metal ion binding"/>
    <property type="evidence" value="ECO:0007669"/>
    <property type="project" value="InterPro"/>
</dbReference>
<dbReference type="EC" id="1.1.1.6" evidence="3"/>
<dbReference type="AlphaFoldDB" id="A6BJU6"/>
<dbReference type="SUPFAM" id="SSF56796">
    <property type="entry name" value="Dehydroquinate synthase-like"/>
    <property type="match status" value="1"/>
</dbReference>
<dbReference type="EMBL" id="AAXB02000018">
    <property type="protein sequence ID" value="EDM62031.1"/>
    <property type="molecule type" value="Genomic_DNA"/>
</dbReference>
<feature type="domain" description="Alcohol dehydrogenase iron-type/glycerol dehydrogenase GldA" evidence="2">
    <location>
        <begin position="8"/>
        <end position="82"/>
    </location>
</feature>
<organism evidence="3 4">
    <name type="scientific">Dorea longicatena DSM 13814</name>
    <dbReference type="NCBI Taxonomy" id="411462"/>
    <lineage>
        <taxon>Bacteria</taxon>
        <taxon>Bacillati</taxon>
        <taxon>Bacillota</taxon>
        <taxon>Clostridia</taxon>
        <taxon>Lachnospirales</taxon>
        <taxon>Lachnospiraceae</taxon>
        <taxon>Dorea</taxon>
    </lineage>
</organism>
<proteinExistence type="predicted"/>
<dbReference type="GeneID" id="93135819"/>
<dbReference type="GO" id="GO:0008888">
    <property type="term" value="F:glycerol dehydrogenase (NAD+) activity"/>
    <property type="evidence" value="ECO:0007669"/>
    <property type="project" value="UniProtKB-EC"/>
</dbReference>